<dbReference type="InterPro" id="IPR036390">
    <property type="entry name" value="WH_DNA-bd_sf"/>
</dbReference>
<name>A0ABY4FIL4_9MICO</name>
<reference evidence="6 7" key="1">
    <citation type="submission" date="2022-04" db="EMBL/GenBank/DDBJ databases">
        <title>Leucobacter sp. isolated from rhizosphere of garlic.</title>
        <authorList>
            <person name="Won M."/>
            <person name="Lee C.-M."/>
            <person name="Woen H.-Y."/>
            <person name="Kwon S.-W."/>
        </authorList>
    </citation>
    <scope>NUCLEOTIDE SEQUENCE [LARGE SCALE GENOMIC DNA]</scope>
    <source>
        <strain evidence="6 7">H21R-40</strain>
    </source>
</reference>
<dbReference type="SUPFAM" id="SSF46785">
    <property type="entry name" value="Winged helix' DNA-binding domain"/>
    <property type="match status" value="1"/>
</dbReference>
<keyword evidence="3" id="KW-0804">Transcription</keyword>
<dbReference type="PANTHER" id="PTHR44846">
    <property type="entry name" value="MANNOSYL-D-GLYCERATE TRANSPORT/METABOLISM SYSTEM REPRESSOR MNGR-RELATED"/>
    <property type="match status" value="1"/>
</dbReference>
<feature type="domain" description="HTH gntR-type" evidence="5">
    <location>
        <begin position="13"/>
        <end position="81"/>
    </location>
</feature>
<evidence type="ECO:0000256" key="1">
    <source>
        <dbReference type="ARBA" id="ARBA00023015"/>
    </source>
</evidence>
<proteinExistence type="predicted"/>
<dbReference type="Pfam" id="PF07702">
    <property type="entry name" value="UTRA"/>
    <property type="match status" value="1"/>
</dbReference>
<dbReference type="Gene3D" id="1.10.10.10">
    <property type="entry name" value="Winged helix-like DNA-binding domain superfamily/Winged helix DNA-binding domain"/>
    <property type="match status" value="1"/>
</dbReference>
<keyword evidence="1" id="KW-0805">Transcription regulation</keyword>
<keyword evidence="2" id="KW-0238">DNA-binding</keyword>
<gene>
    <name evidence="6" type="ORF">MUN78_08720</name>
</gene>
<dbReference type="InterPro" id="IPR036388">
    <property type="entry name" value="WH-like_DNA-bd_sf"/>
</dbReference>
<evidence type="ECO:0000256" key="3">
    <source>
        <dbReference type="ARBA" id="ARBA00023163"/>
    </source>
</evidence>
<dbReference type="SMART" id="SM00345">
    <property type="entry name" value="HTH_GNTR"/>
    <property type="match status" value="1"/>
</dbReference>
<dbReference type="Gene3D" id="3.40.1410.10">
    <property type="entry name" value="Chorismate lyase-like"/>
    <property type="match status" value="1"/>
</dbReference>
<evidence type="ECO:0000256" key="2">
    <source>
        <dbReference type="ARBA" id="ARBA00023125"/>
    </source>
</evidence>
<evidence type="ECO:0000313" key="7">
    <source>
        <dbReference type="Proteomes" id="UP000831786"/>
    </source>
</evidence>
<evidence type="ECO:0000313" key="6">
    <source>
        <dbReference type="EMBL" id="UOQ55799.1"/>
    </source>
</evidence>
<dbReference type="InterPro" id="IPR028978">
    <property type="entry name" value="Chorismate_lyase_/UTRA_dom_sf"/>
</dbReference>
<dbReference type="EMBL" id="CP095045">
    <property type="protein sequence ID" value="UOQ55799.1"/>
    <property type="molecule type" value="Genomic_DNA"/>
</dbReference>
<sequence length="282" mass="30497">MLRFELTTARGAQPLYMQLANALEEHIASEQLAPGTRLPSEPALAAENNLSRATIMKAFELLTDRGLVIRKQGKGTFVRPRPMERDLPELSSFSEHIETLGLAPGSTLLDYAEFAASTTRRPNSPFPEESGLVLVERIRSVGGAPVGLQRLVIPEGIAAAVGLDEQEAAREDYSFYAALRAAGIALVRGEETLRAVNAEPAEAEHLGVEPGTALIEVDRTSYDAADTLVEHVRARYLGTHYLYRVSLTNPSNGGRHETNSSTAHRTGGGYAPRRNGLLGGRD</sequence>
<dbReference type="RefSeq" id="WP_244725820.1">
    <property type="nucleotide sequence ID" value="NZ_CP095045.1"/>
</dbReference>
<dbReference type="SMART" id="SM00866">
    <property type="entry name" value="UTRA"/>
    <property type="match status" value="1"/>
</dbReference>
<protein>
    <submittedName>
        <fullName evidence="6">GntR family transcriptional regulator</fullName>
    </submittedName>
</protein>
<dbReference type="PRINTS" id="PR00035">
    <property type="entry name" value="HTHGNTR"/>
</dbReference>
<dbReference type="PANTHER" id="PTHR44846:SF17">
    <property type="entry name" value="GNTR-FAMILY TRANSCRIPTIONAL REGULATOR"/>
    <property type="match status" value="1"/>
</dbReference>
<dbReference type="InterPro" id="IPR000524">
    <property type="entry name" value="Tscrpt_reg_HTH_GntR"/>
</dbReference>
<evidence type="ECO:0000256" key="4">
    <source>
        <dbReference type="SAM" id="MobiDB-lite"/>
    </source>
</evidence>
<keyword evidence="7" id="KW-1185">Reference proteome</keyword>
<dbReference type="Proteomes" id="UP000831786">
    <property type="component" value="Chromosome"/>
</dbReference>
<dbReference type="CDD" id="cd07377">
    <property type="entry name" value="WHTH_GntR"/>
    <property type="match status" value="1"/>
</dbReference>
<evidence type="ECO:0000259" key="5">
    <source>
        <dbReference type="PROSITE" id="PS50949"/>
    </source>
</evidence>
<feature type="region of interest" description="Disordered" evidence="4">
    <location>
        <begin position="248"/>
        <end position="282"/>
    </location>
</feature>
<dbReference type="InterPro" id="IPR011663">
    <property type="entry name" value="UTRA"/>
</dbReference>
<dbReference type="SUPFAM" id="SSF64288">
    <property type="entry name" value="Chorismate lyase-like"/>
    <property type="match status" value="1"/>
</dbReference>
<dbReference type="PROSITE" id="PS50949">
    <property type="entry name" value="HTH_GNTR"/>
    <property type="match status" value="1"/>
</dbReference>
<organism evidence="6 7">
    <name type="scientific">Leucobacter allii</name>
    <dbReference type="NCBI Taxonomy" id="2932247"/>
    <lineage>
        <taxon>Bacteria</taxon>
        <taxon>Bacillati</taxon>
        <taxon>Actinomycetota</taxon>
        <taxon>Actinomycetes</taxon>
        <taxon>Micrococcales</taxon>
        <taxon>Microbacteriaceae</taxon>
        <taxon>Leucobacter</taxon>
    </lineage>
</organism>
<dbReference type="InterPro" id="IPR050679">
    <property type="entry name" value="Bact_HTH_transcr_reg"/>
</dbReference>
<dbReference type="Pfam" id="PF00392">
    <property type="entry name" value="GntR"/>
    <property type="match status" value="1"/>
</dbReference>
<accession>A0ABY4FIL4</accession>